<dbReference type="Pfam" id="PF12965">
    <property type="entry name" value="DUF3854"/>
    <property type="match status" value="1"/>
</dbReference>
<reference evidence="3" key="1">
    <citation type="journal article" date="2023" name="Plants (Basel)">
        <title>Genomic Analysis of Leptolyngbya boryana CZ1 Reveals Efficient Carbon Fixation Modules.</title>
        <authorList>
            <person name="Bai X."/>
            <person name="Wang H."/>
            <person name="Cheng W."/>
            <person name="Wang J."/>
            <person name="Ma M."/>
            <person name="Hu H."/>
            <person name="Song Z."/>
            <person name="Ma H."/>
            <person name="Fan Y."/>
            <person name="Du C."/>
            <person name="Xu J."/>
        </authorList>
    </citation>
    <scope>NUCLEOTIDE SEQUENCE</scope>
    <source>
        <strain evidence="3">CZ1</strain>
    </source>
</reference>
<organism evidence="3">
    <name type="scientific">Leptolyngbya boryana CZ1</name>
    <dbReference type="NCBI Taxonomy" id="3060204"/>
    <lineage>
        <taxon>Bacteria</taxon>
        <taxon>Bacillati</taxon>
        <taxon>Cyanobacteriota</taxon>
        <taxon>Cyanophyceae</taxon>
        <taxon>Leptolyngbyales</taxon>
        <taxon>Leptolyngbyaceae</taxon>
        <taxon>Leptolyngbya group</taxon>
        <taxon>Leptolyngbya</taxon>
    </lineage>
</organism>
<dbReference type="RefSeq" id="WP_316426921.1">
    <property type="nucleotide sequence ID" value="NZ_CP130144.1"/>
</dbReference>
<feature type="domain" description="DUF3854" evidence="2">
    <location>
        <begin position="170"/>
        <end position="288"/>
    </location>
</feature>
<proteinExistence type="predicted"/>
<dbReference type="InterPro" id="IPR024385">
    <property type="entry name" value="DUF3854"/>
</dbReference>
<dbReference type="EMBL" id="CP130144">
    <property type="protein sequence ID" value="WNZ45189.1"/>
    <property type="molecule type" value="Genomic_DNA"/>
</dbReference>
<reference evidence="3" key="2">
    <citation type="submission" date="2023-07" db="EMBL/GenBank/DDBJ databases">
        <authorList>
            <person name="Bai X.-H."/>
            <person name="Wang H.-H."/>
            <person name="Wang J."/>
            <person name="Ma M.-Y."/>
            <person name="Hu H.-H."/>
            <person name="Song Z.-L."/>
            <person name="Ma H.-G."/>
            <person name="Fan Y."/>
            <person name="Du C.-Y."/>
            <person name="Xu J.-C."/>
        </authorList>
    </citation>
    <scope>NUCLEOTIDE SEQUENCE</scope>
    <source>
        <strain evidence="3">CZ1</strain>
    </source>
</reference>
<feature type="region of interest" description="Disordered" evidence="1">
    <location>
        <begin position="1015"/>
        <end position="1056"/>
    </location>
</feature>
<name>A0AA97APY0_LEPBY</name>
<dbReference type="PANTHER" id="PTHR34985">
    <property type="entry name" value="SLR0554 PROTEIN"/>
    <property type="match status" value="1"/>
</dbReference>
<protein>
    <submittedName>
        <fullName evidence="3">DUF3854 domain-containing protein</fullName>
    </submittedName>
</protein>
<dbReference type="AlphaFoldDB" id="A0AA97APY0"/>
<dbReference type="PANTHER" id="PTHR34985:SF1">
    <property type="entry name" value="SLR0554 PROTEIN"/>
    <property type="match status" value="1"/>
</dbReference>
<sequence length="1056" mass="119092">MISFKGFGKFQAIEIGGSTQGFRNRLDRELTVKEWAKEDWKSSGIIDEMIALNMQTIEGDDAVEVLAEHEIAQRQSVQYVTRSAQSILRRYENAALGGWLSYGSTIDGDRAEVAYFKSRHPRIDFEKRKKIKYETPGKCEALPILPFVDQATAERVFEKYDAVPLEGESFWRTVKRCSLPVCVTEGLKKAVLLTQQGYPAICLRGVANWHRKGEAELFPILREFATEGRMIRIVFDQDEKPKTVANVGAQIKKLGQAFQEFKCNIFVTTWDSRSGKGIDDAFVQEGADWLDATIAASLTLDEWKKCGLKRQYFEIIRRLKTLQITPDRDTTGDYLPELPSEIPIGSITAIAANMGSGKSYTGINRTVQQWIENGGNVLRLDPLLSLGAQGSRLSDIPHSSDYDLGDKDGYSAFCRDISARHGAAICFNSLHRIPTWFLTDRPLLLVLDEVNQGLDYLIEGGNLGAKHSEILDRSAEICFICGFRGAIISAEAEIHPRSIELLKKFSGSADIRYFKHYRQNATWEVTIGSGDLSGFSAKILLDAVEELGYGKSKRFFIPTDSQASGKKLDRRLQAEFPNKKVIRIDSETNRGGAFAEFFDDPDTWLEQNQPDFLIVSPSVRTGVSITWEGFDAVYGYFVGAIDPDGWFQMLGRYRPSVPRFVCCPKFVVTQGDESLMLPKSIREKADLDRAAMSAHYAIEALEEEETDDRKVAIRLAAQEYYSEMCALRGAQKAISRDYLESLLNEAGHTVQTEEWGRCSEELAELVQIRDEIDLEEAQRWADSGKYETTDAAHKTLASECSLEDEIKAKKTLACDRFPDINFDDLDNCLWILICNRGKLGRGAEMQAATENTLATKELDRESIEAICSDDLGMTHRMKRRYIRAQLLQQSGILHLADRNAEFSNSDPRCIAIQQWAVKHAKQLRYYFGLTIAPEYTDSKGRRQHTPVDVCGKLLKKIGLKSLCLKTQGRRGEQRERVYSVSVDRVSEDLQSQAWEMREKALAAARKRLNVIAPIDIPTTQSEPESAEYTEEKQTPATELQQGIEAPCPQDFWRRSA</sequence>
<evidence type="ECO:0000313" key="3">
    <source>
        <dbReference type="EMBL" id="WNZ45189.1"/>
    </source>
</evidence>
<evidence type="ECO:0000256" key="1">
    <source>
        <dbReference type="SAM" id="MobiDB-lite"/>
    </source>
</evidence>
<gene>
    <name evidence="3" type="ORF">Q2T42_25720</name>
</gene>
<accession>A0AA97APY0</accession>
<evidence type="ECO:0000259" key="2">
    <source>
        <dbReference type="Pfam" id="PF12965"/>
    </source>
</evidence>